<organismHost>
    <name type="scientific">Pyramimonas plurioculata</name>
    <dbReference type="NCBI Taxonomy" id="36893"/>
</organismHost>
<proteinExistence type="predicted"/>
<evidence type="ECO:0000313" key="1">
    <source>
        <dbReference type="EMBL" id="QOI90408.1"/>
    </source>
</evidence>
<reference evidence="1" key="1">
    <citation type="submission" date="2020-06" db="EMBL/GenBank/DDBJ databases">
        <title>Lateral gene transfer of anion-conducting channel rhodopsins between green algae and giant viruses.</title>
        <authorList>
            <person name="Rozenberg A."/>
            <person name="Oppermann J."/>
            <person name="Wietek J."/>
            <person name="Fernandez Lahore R.G."/>
            <person name="Sandaa R.-A."/>
            <person name="Bratbak G."/>
            <person name="Hegemann P."/>
            <person name="Beja O."/>
        </authorList>
    </citation>
    <scope>NUCLEOTIDE SEQUENCE</scope>
    <source>
        <strain evidence="1">01B</strain>
    </source>
</reference>
<protein>
    <submittedName>
        <fullName evidence="1">Uncharacterized protein</fullName>
    </submittedName>
</protein>
<gene>
    <name evidence="1" type="ORF">HWQ62_00271</name>
</gene>
<sequence>MDKHIAFYNKSLNKINKELRTNIIDSKSRFYHPSLTEKLQLHMDVLLTNTKLYPFKRLYDLPWKIKFFKTKYNIEKNYPHTHHGTIFFPSNYFSFDKNERISLLIHEKIHIYQRFFPIPYHKILFDKYNLRVQALVSSHADFNNIRQNPDNNLLIYSDNGQYTLPIFKKKPLSIKDVVFVDYNEHNTQTVYSKLSKNEHPNETFAYHITKSILDGTIHQSFIKYL</sequence>
<dbReference type="EMBL" id="MT663536">
    <property type="protein sequence ID" value="QOI90408.1"/>
    <property type="molecule type" value="Genomic_DNA"/>
</dbReference>
<accession>A0A7M3UNW7</accession>
<name>A0A7M3UNW7_POV01</name>
<organism evidence="1">
    <name type="scientific">Pyramimonas orientalis virus</name>
    <name type="common">PoV01</name>
    <dbReference type="NCBI Taxonomy" id="455367"/>
    <lineage>
        <taxon>Viruses</taxon>
        <taxon>Varidnaviria</taxon>
        <taxon>Bamfordvirae</taxon>
        <taxon>Nucleocytoviricota</taxon>
        <taxon>Megaviricetes</taxon>
        <taxon>Imitervirales</taxon>
        <taxon>Allomimiviridae</taxon>
        <taxon>Heliosvirus</taxon>
        <taxon>Heliosvirus raunefjordenense</taxon>
    </lineage>
</organism>